<feature type="chain" id="PRO_5035261891" evidence="8">
    <location>
        <begin position="27"/>
        <end position="827"/>
    </location>
</feature>
<comment type="subcellular location">
    <subcellularLocation>
        <location evidence="1">Cell outer membrane</location>
        <topology evidence="1">Multi-pass membrane protein</topology>
    </subcellularLocation>
</comment>
<keyword evidence="8" id="KW-0732">Signal</keyword>
<dbReference type="GO" id="GO:0009279">
    <property type="term" value="C:cell outer membrane"/>
    <property type="evidence" value="ECO:0007669"/>
    <property type="project" value="UniProtKB-SubCell"/>
</dbReference>
<gene>
    <name evidence="10" type="ORF">NATSA_01400</name>
</gene>
<evidence type="ECO:0000256" key="6">
    <source>
        <dbReference type="ARBA" id="ARBA00023237"/>
    </source>
</evidence>
<dbReference type="PANTHER" id="PTHR30069:SF57">
    <property type="entry name" value="TONB-DEPENDENT RECEPTOR"/>
    <property type="match status" value="1"/>
</dbReference>
<proteinExistence type="predicted"/>
<dbReference type="RefSeq" id="WP_210509671.1">
    <property type="nucleotide sequence ID" value="NZ_JAFIDN010000001.1"/>
</dbReference>
<feature type="signal peptide" evidence="8">
    <location>
        <begin position="1"/>
        <end position="26"/>
    </location>
</feature>
<dbReference type="Gene3D" id="2.60.40.1120">
    <property type="entry name" value="Carboxypeptidase-like, regulatory domain"/>
    <property type="match status" value="1"/>
</dbReference>
<feature type="domain" description="TonB-dependent receptor plug" evidence="9">
    <location>
        <begin position="141"/>
        <end position="244"/>
    </location>
</feature>
<dbReference type="EMBL" id="JAFIDN010000001">
    <property type="protein sequence ID" value="MBP3191310.1"/>
    <property type="molecule type" value="Genomic_DNA"/>
</dbReference>
<evidence type="ECO:0000259" key="9">
    <source>
        <dbReference type="Pfam" id="PF07715"/>
    </source>
</evidence>
<comment type="caution">
    <text evidence="10">The sequence shown here is derived from an EMBL/GenBank/DDBJ whole genome shotgun (WGS) entry which is preliminary data.</text>
</comment>
<evidence type="ECO:0000313" key="11">
    <source>
        <dbReference type="Proteomes" id="UP000673975"/>
    </source>
</evidence>
<name>A0A8J7RIL9_9BACT</name>
<dbReference type="Pfam" id="PF07715">
    <property type="entry name" value="Plug"/>
    <property type="match status" value="1"/>
</dbReference>
<dbReference type="GO" id="GO:0015344">
    <property type="term" value="F:siderophore uptake transmembrane transporter activity"/>
    <property type="evidence" value="ECO:0007669"/>
    <property type="project" value="TreeGrafter"/>
</dbReference>
<protein>
    <submittedName>
        <fullName evidence="10">TonB-dependent receptor</fullName>
    </submittedName>
</protein>
<dbReference type="Gene3D" id="2.40.170.20">
    <property type="entry name" value="TonB-dependent receptor, beta-barrel domain"/>
    <property type="match status" value="1"/>
</dbReference>
<evidence type="ECO:0000256" key="3">
    <source>
        <dbReference type="ARBA" id="ARBA00022452"/>
    </source>
</evidence>
<organism evidence="10 11">
    <name type="scientific">Natronogracilivirga saccharolytica</name>
    <dbReference type="NCBI Taxonomy" id="2812953"/>
    <lineage>
        <taxon>Bacteria</taxon>
        <taxon>Pseudomonadati</taxon>
        <taxon>Balneolota</taxon>
        <taxon>Balneolia</taxon>
        <taxon>Balneolales</taxon>
        <taxon>Cyclonatronaceae</taxon>
        <taxon>Natronogracilivirga</taxon>
    </lineage>
</organism>
<dbReference type="Pfam" id="PF13715">
    <property type="entry name" value="CarbopepD_reg_2"/>
    <property type="match status" value="1"/>
</dbReference>
<keyword evidence="5" id="KW-0472">Membrane</keyword>
<dbReference type="InterPro" id="IPR008969">
    <property type="entry name" value="CarboxyPept-like_regulatory"/>
</dbReference>
<dbReference type="GO" id="GO:0044718">
    <property type="term" value="P:siderophore transmembrane transport"/>
    <property type="evidence" value="ECO:0007669"/>
    <property type="project" value="TreeGrafter"/>
</dbReference>
<dbReference type="InterPro" id="IPR036942">
    <property type="entry name" value="Beta-barrel_TonB_sf"/>
</dbReference>
<accession>A0A8J7RIL9</accession>
<evidence type="ECO:0000256" key="8">
    <source>
        <dbReference type="SAM" id="SignalP"/>
    </source>
</evidence>
<dbReference type="Proteomes" id="UP000673975">
    <property type="component" value="Unassembled WGS sequence"/>
</dbReference>
<dbReference type="PANTHER" id="PTHR30069">
    <property type="entry name" value="TONB-DEPENDENT OUTER MEMBRANE RECEPTOR"/>
    <property type="match status" value="1"/>
</dbReference>
<evidence type="ECO:0000256" key="2">
    <source>
        <dbReference type="ARBA" id="ARBA00022448"/>
    </source>
</evidence>
<reference evidence="10" key="1">
    <citation type="submission" date="2021-02" db="EMBL/GenBank/DDBJ databases">
        <title>Natronogracilivirga saccharolytica gen. nov. sp. nov. a new anaerobic, haloalkiliphilic carbohydrate-fermenting bacterium from soda lake and proposing of Cyclonatronumiaceae fam. nov. in the phylum Balneolaeota.</title>
        <authorList>
            <person name="Zhilina T.N."/>
            <person name="Sorokin D.Y."/>
            <person name="Zavarzina D.G."/>
            <person name="Toshchakov S.V."/>
            <person name="Kublanov I.V."/>
        </authorList>
    </citation>
    <scope>NUCLEOTIDE SEQUENCE</scope>
    <source>
        <strain evidence="10">Z-1702</strain>
    </source>
</reference>
<evidence type="ECO:0000256" key="4">
    <source>
        <dbReference type="ARBA" id="ARBA00022692"/>
    </source>
</evidence>
<keyword evidence="11" id="KW-1185">Reference proteome</keyword>
<keyword evidence="2" id="KW-0813">Transport</keyword>
<dbReference type="Gene3D" id="2.170.130.10">
    <property type="entry name" value="TonB-dependent receptor, plug domain"/>
    <property type="match status" value="1"/>
</dbReference>
<keyword evidence="4" id="KW-0812">Transmembrane</keyword>
<dbReference type="AlphaFoldDB" id="A0A8J7RIL9"/>
<keyword evidence="10" id="KW-0675">Receptor</keyword>
<dbReference type="InterPro" id="IPR012910">
    <property type="entry name" value="Plug_dom"/>
</dbReference>
<dbReference type="InterPro" id="IPR037066">
    <property type="entry name" value="Plug_dom_sf"/>
</dbReference>
<evidence type="ECO:0000313" key="10">
    <source>
        <dbReference type="EMBL" id="MBP3191310.1"/>
    </source>
</evidence>
<dbReference type="SUPFAM" id="SSF56935">
    <property type="entry name" value="Porins"/>
    <property type="match status" value="1"/>
</dbReference>
<keyword evidence="3" id="KW-1134">Transmembrane beta strand</keyword>
<dbReference type="InterPro" id="IPR039426">
    <property type="entry name" value="TonB-dep_rcpt-like"/>
</dbReference>
<evidence type="ECO:0000256" key="7">
    <source>
        <dbReference type="SAM" id="MobiDB-lite"/>
    </source>
</evidence>
<sequence>MVFNKSSAAVTLLTLFLLLIPHFALAGFSSAGVDTTSEEGRGAIKGTVTDASDGSPLEFANVLVEDTDFGTSTNEDGYFELRNVPPGRYNLRFTYVGYKSRTVYEIHVRRNRDIRVDVELEPDAAQLGEIVIRPSPFNRTEESPISKRTIGTSEIERAPGGNRDISRVVQSLPGVASGIGGFRNDLIVRGGAPGENTFYLDGIEVPTINHFTTQGASGGPVGMINVDLIREVDFYTGAFPASRGNALSSIMELRQRSGGDRYGLTATVGASDIGLTAEGPIGDDADFIFSYRRSYLQFLFELLDLPFLPIYTDIQFRFRYQPASNHEFTFIGLGAIDDFSLNTDANETEQQQYILANLPVNEQWNYTRGLRYRNTGENRITTVVLSRNKLNNRAFKYEDNDDSDPENLILDYTSVETENKARVENELELGSYRLNVGANYEHSIYTTDTFNFVSIPGEDGLETIDFDSELRLNQWGLFAQLSSNYFGRRLSLSAGFRMDATDYSGATNNLIDQFSPRFSLSWYLTSNFSFNANTGIYYQLPPYTVLGYRDGDGNLVNRDNGVTYIRSNHYVAGFEYLATESLIFTLEGFFKQYRDYPFLTRQGVSLANLGSDFGVIGNEPAESTSEGRSYGIEFLAQQKLFRNFYGIFSYTLFWSEFKDLQGNYTPSAWDNRHLISLTAGYQFSGGWDIGLRWQLLGGAPYTPYDYERSSRKEVWDVNSQGLPDYTRLNEERLSVFHQLDIRVDRRFYFDRFNLSLYLDVQNVYAFQTELQPFLNVRRDGDGRPQPLTSPDDATRFNPREGQDYYNTYLLDNNSGEVLPTIGIIFEW</sequence>
<dbReference type="SUPFAM" id="SSF49464">
    <property type="entry name" value="Carboxypeptidase regulatory domain-like"/>
    <property type="match status" value="1"/>
</dbReference>
<feature type="region of interest" description="Disordered" evidence="7">
    <location>
        <begin position="777"/>
        <end position="798"/>
    </location>
</feature>
<evidence type="ECO:0000256" key="5">
    <source>
        <dbReference type="ARBA" id="ARBA00023136"/>
    </source>
</evidence>
<evidence type="ECO:0000256" key="1">
    <source>
        <dbReference type="ARBA" id="ARBA00004571"/>
    </source>
</evidence>
<keyword evidence="6" id="KW-0998">Cell outer membrane</keyword>